<dbReference type="AlphaFoldDB" id="A0A2U8FK58"/>
<gene>
    <name evidence="1" type="ORF">DDU33_07665</name>
</gene>
<dbReference type="EMBL" id="CP029206">
    <property type="protein sequence ID" value="AWI51369.1"/>
    <property type="molecule type" value="Genomic_DNA"/>
</dbReference>
<evidence type="ECO:0000313" key="1">
    <source>
        <dbReference type="EMBL" id="AWI51369.1"/>
    </source>
</evidence>
<protein>
    <submittedName>
        <fullName evidence="1">Uncharacterized protein</fullName>
    </submittedName>
</protein>
<dbReference type="Proteomes" id="UP000244920">
    <property type="component" value="Chromosome"/>
</dbReference>
<accession>A0A2U8FK58</accession>
<dbReference type="RefSeq" id="WP_108924203.1">
    <property type="nucleotide sequence ID" value="NZ_CP029206.1"/>
</dbReference>
<reference evidence="2" key="1">
    <citation type="submission" date="2018-05" db="EMBL/GenBank/DDBJ databases">
        <title>Complete genome sequence of Actinobacillus porcitonsillarum reference strain 9953L55 (CCUG 46996).</title>
        <authorList>
            <person name="Dona V."/>
            <person name="Perreten V."/>
        </authorList>
    </citation>
    <scope>NUCLEOTIDE SEQUENCE [LARGE SCALE GENOMIC DNA]</scope>
    <source>
        <strain evidence="2">9953L55</strain>
    </source>
</reference>
<proteinExistence type="predicted"/>
<dbReference type="KEGG" id="apor:DDU33_07665"/>
<name>A0A2U8FK58_9PAST</name>
<evidence type="ECO:0000313" key="2">
    <source>
        <dbReference type="Proteomes" id="UP000244920"/>
    </source>
</evidence>
<keyword evidence="2" id="KW-1185">Reference proteome</keyword>
<organism evidence="1 2">
    <name type="scientific">Actinobacillus porcitonsillarum</name>
    <dbReference type="NCBI Taxonomy" id="189834"/>
    <lineage>
        <taxon>Bacteria</taxon>
        <taxon>Pseudomonadati</taxon>
        <taxon>Pseudomonadota</taxon>
        <taxon>Gammaproteobacteria</taxon>
        <taxon>Pasteurellales</taxon>
        <taxon>Pasteurellaceae</taxon>
        <taxon>Actinobacillus</taxon>
    </lineage>
</organism>
<sequence length="109" mass="12433">MSEKSENCVTREEFEQFVQYNEQRYSSLFNRVLGLDMVVRSLVLPLATTSEVAEKAKDIIDLLDNIKSNLLQTGGIAPEHQKDIFFSLDLTLDMLQNVLKKLEVGKDEP</sequence>